<proteinExistence type="predicted"/>
<evidence type="ECO:0000313" key="2">
    <source>
        <dbReference type="Proteomes" id="UP000073601"/>
    </source>
</evidence>
<keyword evidence="2" id="KW-1185">Reference proteome</keyword>
<evidence type="ECO:0000313" key="1">
    <source>
        <dbReference type="EMBL" id="CZF86178.1"/>
    </source>
</evidence>
<sequence>MLLDTAHADEFLYKYQLLMVYLTDGEIPNGMEGFAAIRPVIYECLDELEESMLEVVGSEFLSNLKEAVFGKFVYLKKYKEGYVFKHIETGCYYQTLALTTPLDEMLDEFIVVNTAIVPFRGSFVCDGLITSNNVALGKGLMKEVREGYHQAKKDGSLRRIT</sequence>
<dbReference type="OrthoDB" id="7062473at2"/>
<name>A0A128FH97_9GAMM</name>
<dbReference type="RefSeq" id="WP_062713890.1">
    <property type="nucleotide sequence ID" value="NZ_CAWRCI010000055.1"/>
</dbReference>
<protein>
    <submittedName>
        <fullName evidence="1">Uncharacterized protein</fullName>
    </submittedName>
</protein>
<dbReference type="Proteomes" id="UP000073601">
    <property type="component" value="Unassembled WGS sequence"/>
</dbReference>
<gene>
    <name evidence="1" type="ORF">GMA8713_04211</name>
</gene>
<accession>A0A128FH97</accession>
<reference evidence="2" key="1">
    <citation type="submission" date="2016-02" db="EMBL/GenBank/DDBJ databases">
        <authorList>
            <person name="Rodrigo-Torres Lidia"/>
            <person name="Arahal R.David."/>
        </authorList>
    </citation>
    <scope>NUCLEOTIDE SEQUENCE [LARGE SCALE GENOMIC DNA]</scope>
    <source>
        <strain evidence="2">CECT 8713</strain>
    </source>
</reference>
<dbReference type="AlphaFoldDB" id="A0A128FH97"/>
<dbReference type="EMBL" id="FIZY01000055">
    <property type="protein sequence ID" value="CZF86178.1"/>
    <property type="molecule type" value="Genomic_DNA"/>
</dbReference>
<organism evidence="1 2">
    <name type="scientific">Grimontia marina</name>
    <dbReference type="NCBI Taxonomy" id="646534"/>
    <lineage>
        <taxon>Bacteria</taxon>
        <taxon>Pseudomonadati</taxon>
        <taxon>Pseudomonadota</taxon>
        <taxon>Gammaproteobacteria</taxon>
        <taxon>Vibrionales</taxon>
        <taxon>Vibrionaceae</taxon>
        <taxon>Grimontia</taxon>
    </lineage>
</organism>